<protein>
    <submittedName>
        <fullName evidence="2">Uncharacterized protein</fullName>
    </submittedName>
</protein>
<reference evidence="2" key="1">
    <citation type="journal article" date="2005" name="PLoS Biol.">
        <title>The genomes of Oryza sativa: a history of duplications.</title>
        <authorList>
            <person name="Yu J."/>
            <person name="Wang J."/>
            <person name="Lin W."/>
            <person name="Li S."/>
            <person name="Li H."/>
            <person name="Zhou J."/>
            <person name="Ni P."/>
            <person name="Dong W."/>
            <person name="Hu S."/>
            <person name="Zeng C."/>
            <person name="Zhang J."/>
            <person name="Zhang Y."/>
            <person name="Li R."/>
            <person name="Xu Z."/>
            <person name="Li S."/>
            <person name="Li X."/>
            <person name="Zheng H."/>
            <person name="Cong L."/>
            <person name="Lin L."/>
            <person name="Yin J."/>
            <person name="Geng J."/>
            <person name="Li G."/>
            <person name="Shi J."/>
            <person name="Liu J."/>
            <person name="Lv H."/>
            <person name="Li J."/>
            <person name="Wang J."/>
            <person name="Deng Y."/>
            <person name="Ran L."/>
            <person name="Shi X."/>
            <person name="Wang X."/>
            <person name="Wu Q."/>
            <person name="Li C."/>
            <person name="Ren X."/>
            <person name="Wang J."/>
            <person name="Wang X."/>
            <person name="Li D."/>
            <person name="Liu D."/>
            <person name="Zhang X."/>
            <person name="Ji Z."/>
            <person name="Zhao W."/>
            <person name="Sun Y."/>
            <person name="Zhang Z."/>
            <person name="Bao J."/>
            <person name="Han Y."/>
            <person name="Dong L."/>
            <person name="Ji J."/>
            <person name="Chen P."/>
            <person name="Wu S."/>
            <person name="Liu J."/>
            <person name="Xiao Y."/>
            <person name="Bu D."/>
            <person name="Tan J."/>
            <person name="Yang L."/>
            <person name="Ye C."/>
            <person name="Zhang J."/>
            <person name="Xu J."/>
            <person name="Zhou Y."/>
            <person name="Yu Y."/>
            <person name="Zhang B."/>
            <person name="Zhuang S."/>
            <person name="Wei H."/>
            <person name="Liu B."/>
            <person name="Lei M."/>
            <person name="Yu H."/>
            <person name="Li Y."/>
            <person name="Xu H."/>
            <person name="Wei S."/>
            <person name="He X."/>
            <person name="Fang L."/>
            <person name="Zhang Z."/>
            <person name="Zhang Y."/>
            <person name="Huang X."/>
            <person name="Su Z."/>
            <person name="Tong W."/>
            <person name="Li J."/>
            <person name="Tong Z."/>
            <person name="Li S."/>
            <person name="Ye J."/>
            <person name="Wang L."/>
            <person name="Fang L."/>
            <person name="Lei T."/>
            <person name="Chen C."/>
            <person name="Chen H."/>
            <person name="Xu Z."/>
            <person name="Li H."/>
            <person name="Huang H."/>
            <person name="Zhang F."/>
            <person name="Xu H."/>
            <person name="Li N."/>
            <person name="Zhao C."/>
            <person name="Li S."/>
            <person name="Dong L."/>
            <person name="Huang Y."/>
            <person name="Li L."/>
            <person name="Xi Y."/>
            <person name="Qi Q."/>
            <person name="Li W."/>
            <person name="Zhang B."/>
            <person name="Hu W."/>
            <person name="Zhang Y."/>
            <person name="Tian X."/>
            <person name="Jiao Y."/>
            <person name="Liang X."/>
            <person name="Jin J."/>
            <person name="Gao L."/>
            <person name="Zheng W."/>
            <person name="Hao B."/>
            <person name="Liu S."/>
            <person name="Wang W."/>
            <person name="Yuan L."/>
            <person name="Cao M."/>
            <person name="McDermott J."/>
            <person name="Samudrala R."/>
            <person name="Wang J."/>
            <person name="Wong G.K."/>
            <person name="Yang H."/>
        </authorList>
    </citation>
    <scope>NUCLEOTIDE SEQUENCE [LARGE SCALE GENOMIC DNA]</scope>
</reference>
<evidence type="ECO:0000256" key="1">
    <source>
        <dbReference type="SAM" id="MobiDB-lite"/>
    </source>
</evidence>
<gene>
    <name evidence="2" type="ORF">OsJ_34728</name>
</gene>
<evidence type="ECO:0000313" key="2">
    <source>
        <dbReference type="EMBL" id="EEE52518.1"/>
    </source>
</evidence>
<dbReference type="AlphaFoldDB" id="B9G8Q3"/>
<reference evidence="2" key="2">
    <citation type="submission" date="2008-12" db="EMBL/GenBank/DDBJ databases">
        <title>Improved gene annotation of the rice (Oryza sativa) genomes.</title>
        <authorList>
            <person name="Wang J."/>
            <person name="Li R."/>
            <person name="Fan W."/>
            <person name="Huang Q."/>
            <person name="Zhang J."/>
            <person name="Zhou Y."/>
            <person name="Hu Y."/>
            <person name="Zi S."/>
            <person name="Li J."/>
            <person name="Ni P."/>
            <person name="Zheng H."/>
            <person name="Zhang Y."/>
            <person name="Zhao M."/>
            <person name="Hao Q."/>
            <person name="McDermott J."/>
            <person name="Samudrala R."/>
            <person name="Kristiansen K."/>
            <person name="Wong G.K.-S."/>
        </authorList>
    </citation>
    <scope>NUCLEOTIDE SEQUENCE</scope>
</reference>
<name>B9G8Q3_ORYSJ</name>
<proteinExistence type="predicted"/>
<feature type="region of interest" description="Disordered" evidence="1">
    <location>
        <begin position="1"/>
        <end position="55"/>
    </location>
</feature>
<feature type="compositionally biased region" description="Basic residues" evidence="1">
    <location>
        <begin position="33"/>
        <end position="46"/>
    </location>
</feature>
<sequence>MCSSSAVRTTIAPRAPPYREKSPRLPSIVAPLPHRRAGAHHRHRRPSLSTLPPLRLRPPSFSADAVPPPFLLPPTYYRCRHPSQ</sequence>
<accession>B9G8Q3</accession>
<dbReference type="EMBL" id="CM000148">
    <property type="protein sequence ID" value="EEE52518.1"/>
    <property type="molecule type" value="Genomic_DNA"/>
</dbReference>
<organism evidence="2">
    <name type="scientific">Oryza sativa subsp. japonica</name>
    <name type="common">Rice</name>
    <dbReference type="NCBI Taxonomy" id="39947"/>
    <lineage>
        <taxon>Eukaryota</taxon>
        <taxon>Viridiplantae</taxon>
        <taxon>Streptophyta</taxon>
        <taxon>Embryophyta</taxon>
        <taxon>Tracheophyta</taxon>
        <taxon>Spermatophyta</taxon>
        <taxon>Magnoliopsida</taxon>
        <taxon>Liliopsida</taxon>
        <taxon>Poales</taxon>
        <taxon>Poaceae</taxon>
        <taxon>BOP clade</taxon>
        <taxon>Oryzoideae</taxon>
        <taxon>Oryzeae</taxon>
        <taxon>Oryzinae</taxon>
        <taxon>Oryza</taxon>
        <taxon>Oryza sativa</taxon>
    </lineage>
</organism>
<dbReference type="Proteomes" id="UP000007752">
    <property type="component" value="Chromosome 11"/>
</dbReference>